<accession>A0A843X929</accession>
<organism evidence="2 3">
    <name type="scientific">Colocasia esculenta</name>
    <name type="common">Wild taro</name>
    <name type="synonym">Arum esculentum</name>
    <dbReference type="NCBI Taxonomy" id="4460"/>
    <lineage>
        <taxon>Eukaryota</taxon>
        <taxon>Viridiplantae</taxon>
        <taxon>Streptophyta</taxon>
        <taxon>Embryophyta</taxon>
        <taxon>Tracheophyta</taxon>
        <taxon>Spermatophyta</taxon>
        <taxon>Magnoliopsida</taxon>
        <taxon>Liliopsida</taxon>
        <taxon>Araceae</taxon>
        <taxon>Aroideae</taxon>
        <taxon>Colocasieae</taxon>
        <taxon>Colocasia</taxon>
    </lineage>
</organism>
<keyword evidence="3" id="KW-1185">Reference proteome</keyword>
<sequence length="91" mass="10244">MSRIVVVTTALVLSPLLEILETRERENARSHIWTFRTVEEASTHWKKSLASRAICLTAETEASRARTENTEAMAVLSQKMASFLGGRKVRL</sequence>
<evidence type="ECO:0000256" key="1">
    <source>
        <dbReference type="SAM" id="SignalP"/>
    </source>
</evidence>
<reference evidence="2" key="1">
    <citation type="submission" date="2017-07" db="EMBL/GenBank/DDBJ databases">
        <title>Taro Niue Genome Assembly and Annotation.</title>
        <authorList>
            <person name="Atibalentja N."/>
            <person name="Keating K."/>
            <person name="Fields C.J."/>
        </authorList>
    </citation>
    <scope>NUCLEOTIDE SEQUENCE</scope>
    <source>
        <strain evidence="2">Niue_2</strain>
        <tissue evidence="2">Leaf</tissue>
    </source>
</reference>
<protein>
    <recommendedName>
        <fullName evidence="4">Secreted protein</fullName>
    </recommendedName>
</protein>
<evidence type="ECO:0000313" key="2">
    <source>
        <dbReference type="EMBL" id="MQM15823.1"/>
    </source>
</evidence>
<feature type="signal peptide" evidence="1">
    <location>
        <begin position="1"/>
        <end position="19"/>
    </location>
</feature>
<evidence type="ECO:0000313" key="3">
    <source>
        <dbReference type="Proteomes" id="UP000652761"/>
    </source>
</evidence>
<evidence type="ECO:0008006" key="4">
    <source>
        <dbReference type="Google" id="ProtNLM"/>
    </source>
</evidence>
<name>A0A843X929_COLES</name>
<dbReference type="OrthoDB" id="2017405at2759"/>
<dbReference type="EMBL" id="NMUH01006699">
    <property type="protein sequence ID" value="MQM15823.1"/>
    <property type="molecule type" value="Genomic_DNA"/>
</dbReference>
<dbReference type="AlphaFoldDB" id="A0A843X929"/>
<proteinExistence type="predicted"/>
<dbReference type="Proteomes" id="UP000652761">
    <property type="component" value="Unassembled WGS sequence"/>
</dbReference>
<gene>
    <name evidence="2" type="ORF">Taro_048776</name>
</gene>
<feature type="chain" id="PRO_5032552770" description="Secreted protein" evidence="1">
    <location>
        <begin position="20"/>
        <end position="91"/>
    </location>
</feature>
<comment type="caution">
    <text evidence="2">The sequence shown here is derived from an EMBL/GenBank/DDBJ whole genome shotgun (WGS) entry which is preliminary data.</text>
</comment>
<keyword evidence="1" id="KW-0732">Signal</keyword>